<organism evidence="1 3">
    <name type="scientific">Medicago truncatula</name>
    <name type="common">Barrel medic</name>
    <name type="synonym">Medicago tribuloides</name>
    <dbReference type="NCBI Taxonomy" id="3880"/>
    <lineage>
        <taxon>Eukaryota</taxon>
        <taxon>Viridiplantae</taxon>
        <taxon>Streptophyta</taxon>
        <taxon>Embryophyta</taxon>
        <taxon>Tracheophyta</taxon>
        <taxon>Spermatophyta</taxon>
        <taxon>Magnoliopsida</taxon>
        <taxon>eudicotyledons</taxon>
        <taxon>Gunneridae</taxon>
        <taxon>Pentapetalae</taxon>
        <taxon>rosids</taxon>
        <taxon>fabids</taxon>
        <taxon>Fabales</taxon>
        <taxon>Fabaceae</taxon>
        <taxon>Papilionoideae</taxon>
        <taxon>50 kb inversion clade</taxon>
        <taxon>NPAAA clade</taxon>
        <taxon>Hologalegina</taxon>
        <taxon>IRL clade</taxon>
        <taxon>Trifolieae</taxon>
        <taxon>Medicago</taxon>
    </lineage>
</organism>
<keyword evidence="3" id="KW-1185">Reference proteome</keyword>
<evidence type="ECO:0000313" key="1">
    <source>
        <dbReference type="EMBL" id="KEH32184.1"/>
    </source>
</evidence>
<gene>
    <name evidence="1" type="ordered locus">MTR_4g117060</name>
</gene>
<dbReference type="EnsemblPlants" id="KEH32184">
    <property type="protein sequence ID" value="KEH32184"/>
    <property type="gene ID" value="MTR_4g117060"/>
</dbReference>
<reference evidence="1 3" key="1">
    <citation type="journal article" date="2011" name="Nature">
        <title>The Medicago genome provides insight into the evolution of rhizobial symbioses.</title>
        <authorList>
            <person name="Young N.D."/>
            <person name="Debelle F."/>
            <person name="Oldroyd G.E."/>
            <person name="Geurts R."/>
            <person name="Cannon S.B."/>
            <person name="Udvardi M.K."/>
            <person name="Benedito V.A."/>
            <person name="Mayer K.F."/>
            <person name="Gouzy J."/>
            <person name="Schoof H."/>
            <person name="Van de Peer Y."/>
            <person name="Proost S."/>
            <person name="Cook D.R."/>
            <person name="Meyers B.C."/>
            <person name="Spannagl M."/>
            <person name="Cheung F."/>
            <person name="De Mita S."/>
            <person name="Krishnakumar V."/>
            <person name="Gundlach H."/>
            <person name="Zhou S."/>
            <person name="Mudge J."/>
            <person name="Bharti A.K."/>
            <person name="Murray J.D."/>
            <person name="Naoumkina M.A."/>
            <person name="Rosen B."/>
            <person name="Silverstein K.A."/>
            <person name="Tang H."/>
            <person name="Rombauts S."/>
            <person name="Zhao P.X."/>
            <person name="Zhou P."/>
            <person name="Barbe V."/>
            <person name="Bardou P."/>
            <person name="Bechner M."/>
            <person name="Bellec A."/>
            <person name="Berger A."/>
            <person name="Berges H."/>
            <person name="Bidwell S."/>
            <person name="Bisseling T."/>
            <person name="Choisne N."/>
            <person name="Couloux A."/>
            <person name="Denny R."/>
            <person name="Deshpande S."/>
            <person name="Dai X."/>
            <person name="Doyle J.J."/>
            <person name="Dudez A.M."/>
            <person name="Farmer A.D."/>
            <person name="Fouteau S."/>
            <person name="Franken C."/>
            <person name="Gibelin C."/>
            <person name="Gish J."/>
            <person name="Goldstein S."/>
            <person name="Gonzalez A.J."/>
            <person name="Green P.J."/>
            <person name="Hallab A."/>
            <person name="Hartog M."/>
            <person name="Hua A."/>
            <person name="Humphray S.J."/>
            <person name="Jeong D.H."/>
            <person name="Jing Y."/>
            <person name="Jocker A."/>
            <person name="Kenton S.M."/>
            <person name="Kim D.J."/>
            <person name="Klee K."/>
            <person name="Lai H."/>
            <person name="Lang C."/>
            <person name="Lin S."/>
            <person name="Macmil S.L."/>
            <person name="Magdelenat G."/>
            <person name="Matthews L."/>
            <person name="McCorrison J."/>
            <person name="Monaghan E.L."/>
            <person name="Mun J.H."/>
            <person name="Najar F.Z."/>
            <person name="Nicholson C."/>
            <person name="Noirot C."/>
            <person name="O'Bleness M."/>
            <person name="Paule C.R."/>
            <person name="Poulain J."/>
            <person name="Prion F."/>
            <person name="Qin B."/>
            <person name="Qu C."/>
            <person name="Retzel E.F."/>
            <person name="Riddle C."/>
            <person name="Sallet E."/>
            <person name="Samain S."/>
            <person name="Samson N."/>
            <person name="Sanders I."/>
            <person name="Saurat O."/>
            <person name="Scarpelli C."/>
            <person name="Schiex T."/>
            <person name="Segurens B."/>
            <person name="Severin A.J."/>
            <person name="Sherrier D.J."/>
            <person name="Shi R."/>
            <person name="Sims S."/>
            <person name="Singer S.R."/>
            <person name="Sinharoy S."/>
            <person name="Sterck L."/>
            <person name="Viollet A."/>
            <person name="Wang B.B."/>
            <person name="Wang K."/>
            <person name="Wang M."/>
            <person name="Wang X."/>
            <person name="Warfsmann J."/>
            <person name="Weissenbach J."/>
            <person name="White D.D."/>
            <person name="White J.D."/>
            <person name="Wiley G.B."/>
            <person name="Wincker P."/>
            <person name="Xing Y."/>
            <person name="Yang L."/>
            <person name="Yao Z."/>
            <person name="Ying F."/>
            <person name="Zhai J."/>
            <person name="Zhou L."/>
            <person name="Zuber A."/>
            <person name="Denarie J."/>
            <person name="Dixon R.A."/>
            <person name="May G.D."/>
            <person name="Schwartz D.C."/>
            <person name="Rogers J."/>
            <person name="Quetier F."/>
            <person name="Town C.D."/>
            <person name="Roe B.A."/>
        </authorList>
    </citation>
    <scope>NUCLEOTIDE SEQUENCE [LARGE SCALE GENOMIC DNA]</scope>
    <source>
        <strain evidence="1">A17</strain>
        <strain evidence="2 3">cv. Jemalong A17</strain>
    </source>
</reference>
<name>A0A072UQR9_MEDTR</name>
<evidence type="ECO:0000313" key="3">
    <source>
        <dbReference type="Proteomes" id="UP000002051"/>
    </source>
</evidence>
<protein>
    <submittedName>
        <fullName evidence="1 2">Uncharacterized protein</fullName>
    </submittedName>
</protein>
<reference evidence="2" key="3">
    <citation type="submission" date="2015-04" db="UniProtKB">
        <authorList>
            <consortium name="EnsemblPlants"/>
        </authorList>
    </citation>
    <scope>IDENTIFICATION</scope>
    <source>
        <strain evidence="2">cv. Jemalong A17</strain>
    </source>
</reference>
<dbReference type="HOGENOM" id="CLU_1909797_0_0_1"/>
<proteinExistence type="predicted"/>
<evidence type="ECO:0000313" key="2">
    <source>
        <dbReference type="EnsemblPlants" id="KEH32184"/>
    </source>
</evidence>
<dbReference type="Proteomes" id="UP000002051">
    <property type="component" value="Chromosome 4"/>
</dbReference>
<dbReference type="EMBL" id="CM001220">
    <property type="protein sequence ID" value="KEH32184.1"/>
    <property type="molecule type" value="Genomic_DNA"/>
</dbReference>
<reference evidence="1 3" key="2">
    <citation type="journal article" date="2014" name="BMC Genomics">
        <title>An improved genome release (version Mt4.0) for the model legume Medicago truncatula.</title>
        <authorList>
            <person name="Tang H."/>
            <person name="Krishnakumar V."/>
            <person name="Bidwell S."/>
            <person name="Rosen B."/>
            <person name="Chan A."/>
            <person name="Zhou S."/>
            <person name="Gentzbittel L."/>
            <person name="Childs K.L."/>
            <person name="Yandell M."/>
            <person name="Gundlach H."/>
            <person name="Mayer K.F."/>
            <person name="Schwartz D.C."/>
            <person name="Town C.D."/>
        </authorList>
    </citation>
    <scope>GENOME REANNOTATION</scope>
    <source>
        <strain evidence="1">A17</strain>
        <strain evidence="2 3">cv. Jemalong A17</strain>
    </source>
</reference>
<accession>A0A072UQR9</accession>
<dbReference type="AlphaFoldDB" id="A0A072UQR9"/>
<sequence length="133" mass="14877">MTCGADNGDDFCHRNMTNVAPTISDQWHWLPDIAEGYTVSSSYQRLTSQDTAIVVPLYNLIWHKKGVFEALQVLDQTLSSSSFDNKVTWEDVIKMVEQVSKQATTDRAVKTDDPFRTGPNGLRALSGWVKKPG</sequence>